<evidence type="ECO:0000313" key="4">
    <source>
        <dbReference type="WormBase" id="CBG03057"/>
    </source>
</evidence>
<dbReference type="AlphaFoldDB" id="A8WSW3"/>
<evidence type="ECO:0000313" key="3">
    <source>
        <dbReference type="Proteomes" id="UP000008549"/>
    </source>
</evidence>
<dbReference type="InParanoid" id="A8WSW3"/>
<keyword evidence="1" id="KW-1133">Transmembrane helix</keyword>
<accession>A8WSW3</accession>
<dbReference type="EMBL" id="HE601438">
    <property type="protein sequence ID" value="CAP23572.2"/>
    <property type="molecule type" value="Genomic_DNA"/>
</dbReference>
<feature type="transmembrane region" description="Helical" evidence="1">
    <location>
        <begin position="84"/>
        <end position="102"/>
    </location>
</feature>
<dbReference type="HOGENOM" id="CLU_116433_0_0_1"/>
<sequence length="123" mass="14268">MTLRFERFRYFPENGKTITLFLGAVLGLIVCFIDLHNLKETHVFWSIFWISLLFDIITILVLLKDWDENVDWLRKAPYSLWHSLLSLVISFLMFMAGVYFMSMESQSGESAMYVAANEGTAIA</sequence>
<dbReference type="FunCoup" id="A8WSW3">
    <property type="interactions" value="871"/>
</dbReference>
<dbReference type="CTD" id="8572768"/>
<dbReference type="RefSeq" id="XP_045092136.1">
    <property type="nucleotide sequence ID" value="XM_045242303.1"/>
</dbReference>
<keyword evidence="1" id="KW-0812">Transmembrane</keyword>
<dbReference type="WormBase" id="CBG03057">
    <property type="protein sequence ID" value="CBP14496"/>
    <property type="gene ID" value="WBGene00025997"/>
</dbReference>
<feature type="transmembrane region" description="Helical" evidence="1">
    <location>
        <begin position="44"/>
        <end position="63"/>
    </location>
</feature>
<dbReference type="GeneID" id="8572768"/>
<name>A8WSW3_CAEBR</name>
<evidence type="ECO:0000313" key="2">
    <source>
        <dbReference type="EMBL" id="CAP23572.2"/>
    </source>
</evidence>
<proteinExistence type="predicted"/>
<dbReference type="Proteomes" id="UP000008549">
    <property type="component" value="Unassembled WGS sequence"/>
</dbReference>
<keyword evidence="1" id="KW-0472">Membrane</keyword>
<keyword evidence="3" id="KW-1185">Reference proteome</keyword>
<dbReference type="KEGG" id="cbr:CBG_03057"/>
<evidence type="ECO:0000256" key="1">
    <source>
        <dbReference type="SAM" id="Phobius"/>
    </source>
</evidence>
<protein>
    <submittedName>
        <fullName evidence="2">Protein CBG03057</fullName>
    </submittedName>
</protein>
<dbReference type="eggNOG" id="ENOG502TI46">
    <property type="taxonomic scope" value="Eukaryota"/>
</dbReference>
<organism evidence="2 3">
    <name type="scientific">Caenorhabditis briggsae</name>
    <dbReference type="NCBI Taxonomy" id="6238"/>
    <lineage>
        <taxon>Eukaryota</taxon>
        <taxon>Metazoa</taxon>
        <taxon>Ecdysozoa</taxon>
        <taxon>Nematoda</taxon>
        <taxon>Chromadorea</taxon>
        <taxon>Rhabditida</taxon>
        <taxon>Rhabditina</taxon>
        <taxon>Rhabditomorpha</taxon>
        <taxon>Rhabditoidea</taxon>
        <taxon>Rhabditidae</taxon>
        <taxon>Peloderinae</taxon>
        <taxon>Caenorhabditis</taxon>
    </lineage>
</organism>
<gene>
    <name evidence="2 4" type="ORF">CBG03057</name>
    <name evidence="2" type="ORF">CBG_03057</name>
</gene>
<reference evidence="2 3" key="2">
    <citation type="journal article" date="2011" name="PLoS Genet.">
        <title>Caenorhabditis briggsae recombinant inbred line genotypes reveal inter-strain incompatibility and the evolution of recombination.</title>
        <authorList>
            <person name="Ross J.A."/>
            <person name="Koboldt D.C."/>
            <person name="Staisch J.E."/>
            <person name="Chamberlin H.M."/>
            <person name="Gupta B.P."/>
            <person name="Miller R.D."/>
            <person name="Baird S.E."/>
            <person name="Haag E.S."/>
        </authorList>
    </citation>
    <scope>NUCLEOTIDE SEQUENCE [LARGE SCALE GENOMIC DNA]</scope>
    <source>
        <strain evidence="2 3">AF16</strain>
    </source>
</reference>
<reference evidence="2 3" key="1">
    <citation type="journal article" date="2003" name="PLoS Biol.">
        <title>The genome sequence of Caenorhabditis briggsae: a platform for comparative genomics.</title>
        <authorList>
            <person name="Stein L.D."/>
            <person name="Bao Z."/>
            <person name="Blasiar D."/>
            <person name="Blumenthal T."/>
            <person name="Brent M.R."/>
            <person name="Chen N."/>
            <person name="Chinwalla A."/>
            <person name="Clarke L."/>
            <person name="Clee C."/>
            <person name="Coghlan A."/>
            <person name="Coulson A."/>
            <person name="D'Eustachio P."/>
            <person name="Fitch D.H."/>
            <person name="Fulton L.A."/>
            <person name="Fulton R.E."/>
            <person name="Griffiths-Jones S."/>
            <person name="Harris T.W."/>
            <person name="Hillier L.W."/>
            <person name="Kamath R."/>
            <person name="Kuwabara P.E."/>
            <person name="Mardis E.R."/>
            <person name="Marra M.A."/>
            <person name="Miner T.L."/>
            <person name="Minx P."/>
            <person name="Mullikin J.C."/>
            <person name="Plumb R.W."/>
            <person name="Rogers J."/>
            <person name="Schein J.E."/>
            <person name="Sohrmann M."/>
            <person name="Spieth J."/>
            <person name="Stajich J.E."/>
            <person name="Wei C."/>
            <person name="Willey D."/>
            <person name="Wilson R.K."/>
            <person name="Durbin R."/>
            <person name="Waterston R.H."/>
        </authorList>
    </citation>
    <scope>NUCLEOTIDE SEQUENCE [LARGE SCALE GENOMIC DNA]</scope>
    <source>
        <strain evidence="2 3">AF16</strain>
    </source>
</reference>
<feature type="transmembrane region" description="Helical" evidence="1">
    <location>
        <begin position="20"/>
        <end position="38"/>
    </location>
</feature>